<accession>A0AAV6XTE9</accession>
<sequence>MKTRVRSSALRSPSPTPSFYTYLKPGALAQLRYSKITARSKEFGAQALIALSQLNTSSDLAFSQPHSTGLAMDGIPCFNLRVKSYGRCLQRKKLIAVTPFFSETQIILDLCCSNMSRNISCDTYAANIEKTDQAESLEERSTVVPIISKTGLTYSNLLKNQFGSEA</sequence>
<evidence type="ECO:0000313" key="1">
    <source>
        <dbReference type="EMBL" id="KAG8385743.1"/>
    </source>
</evidence>
<dbReference type="PANTHER" id="PTHR35495:SF1">
    <property type="entry name" value="OS06G0679600 PROTEIN"/>
    <property type="match status" value="1"/>
</dbReference>
<keyword evidence="2" id="KW-1185">Reference proteome</keyword>
<dbReference type="AlphaFoldDB" id="A0AAV6XTE9"/>
<proteinExistence type="predicted"/>
<dbReference type="EMBL" id="WHWC01000003">
    <property type="protein sequence ID" value="KAG8385743.1"/>
    <property type="molecule type" value="Genomic_DNA"/>
</dbReference>
<evidence type="ECO:0000313" key="2">
    <source>
        <dbReference type="Proteomes" id="UP000826271"/>
    </source>
</evidence>
<organism evidence="1 2">
    <name type="scientific">Buddleja alternifolia</name>
    <dbReference type="NCBI Taxonomy" id="168488"/>
    <lineage>
        <taxon>Eukaryota</taxon>
        <taxon>Viridiplantae</taxon>
        <taxon>Streptophyta</taxon>
        <taxon>Embryophyta</taxon>
        <taxon>Tracheophyta</taxon>
        <taxon>Spermatophyta</taxon>
        <taxon>Magnoliopsida</taxon>
        <taxon>eudicotyledons</taxon>
        <taxon>Gunneridae</taxon>
        <taxon>Pentapetalae</taxon>
        <taxon>asterids</taxon>
        <taxon>lamiids</taxon>
        <taxon>Lamiales</taxon>
        <taxon>Scrophulariaceae</taxon>
        <taxon>Buddlejeae</taxon>
        <taxon>Buddleja</taxon>
    </lineage>
</organism>
<dbReference type="PANTHER" id="PTHR35495">
    <property type="entry name" value="OS06G0679600 PROTEIN"/>
    <property type="match status" value="1"/>
</dbReference>
<gene>
    <name evidence="1" type="ORF">BUALT_Bualt03G0076900</name>
</gene>
<dbReference type="Proteomes" id="UP000826271">
    <property type="component" value="Unassembled WGS sequence"/>
</dbReference>
<name>A0AAV6XTE9_9LAMI</name>
<protein>
    <submittedName>
        <fullName evidence="1">Uncharacterized protein</fullName>
    </submittedName>
</protein>
<comment type="caution">
    <text evidence="1">The sequence shown here is derived from an EMBL/GenBank/DDBJ whole genome shotgun (WGS) entry which is preliminary data.</text>
</comment>
<reference evidence="1" key="1">
    <citation type="submission" date="2019-10" db="EMBL/GenBank/DDBJ databases">
        <authorList>
            <person name="Zhang R."/>
            <person name="Pan Y."/>
            <person name="Wang J."/>
            <person name="Ma R."/>
            <person name="Yu S."/>
        </authorList>
    </citation>
    <scope>NUCLEOTIDE SEQUENCE</scope>
    <source>
        <strain evidence="1">LA-IB0</strain>
        <tissue evidence="1">Leaf</tissue>
    </source>
</reference>